<dbReference type="AlphaFoldDB" id="A0A6A5K2T9"/>
<evidence type="ECO:0000259" key="2">
    <source>
        <dbReference type="Pfam" id="PF01425"/>
    </source>
</evidence>
<accession>A0A6A5K2T9</accession>
<dbReference type="Gene3D" id="3.90.1300.10">
    <property type="entry name" value="Amidase signature (AS) domain"/>
    <property type="match status" value="1"/>
</dbReference>
<name>A0A6A5K2T9_9PLEO</name>
<evidence type="ECO:0000313" key="4">
    <source>
        <dbReference type="Proteomes" id="UP000800040"/>
    </source>
</evidence>
<dbReference type="Pfam" id="PF01425">
    <property type="entry name" value="Amidase"/>
    <property type="match status" value="1"/>
</dbReference>
<dbReference type="OrthoDB" id="566138at2759"/>
<gene>
    <name evidence="3" type="ORF">BDW02DRAFT_641992</name>
</gene>
<feature type="domain" description="Amidase" evidence="2">
    <location>
        <begin position="62"/>
        <end position="515"/>
    </location>
</feature>
<dbReference type="PANTHER" id="PTHR42678:SF34">
    <property type="entry name" value="OS04G0183300 PROTEIN"/>
    <property type="match status" value="1"/>
</dbReference>
<dbReference type="SUPFAM" id="SSF75304">
    <property type="entry name" value="Amidase signature (AS) enzymes"/>
    <property type="match status" value="1"/>
</dbReference>
<feature type="region of interest" description="Disordered" evidence="1">
    <location>
        <begin position="1"/>
        <end position="42"/>
    </location>
</feature>
<proteinExistence type="predicted"/>
<keyword evidence="4" id="KW-1185">Reference proteome</keyword>
<evidence type="ECO:0000313" key="3">
    <source>
        <dbReference type="EMBL" id="KAF1830660.1"/>
    </source>
</evidence>
<protein>
    <submittedName>
        <fullName evidence="3">Amidase signature enzyme</fullName>
    </submittedName>
</protein>
<dbReference type="InterPro" id="IPR036928">
    <property type="entry name" value="AS_sf"/>
</dbReference>
<dbReference type="EMBL" id="ML975388">
    <property type="protein sequence ID" value="KAF1830660.1"/>
    <property type="molecule type" value="Genomic_DNA"/>
</dbReference>
<evidence type="ECO:0000256" key="1">
    <source>
        <dbReference type="SAM" id="MobiDB-lite"/>
    </source>
</evidence>
<feature type="compositionally biased region" description="Polar residues" evidence="1">
    <location>
        <begin position="1"/>
        <end position="11"/>
    </location>
</feature>
<organism evidence="3 4">
    <name type="scientific">Decorospora gaudefroyi</name>
    <dbReference type="NCBI Taxonomy" id="184978"/>
    <lineage>
        <taxon>Eukaryota</taxon>
        <taxon>Fungi</taxon>
        <taxon>Dikarya</taxon>
        <taxon>Ascomycota</taxon>
        <taxon>Pezizomycotina</taxon>
        <taxon>Dothideomycetes</taxon>
        <taxon>Pleosporomycetidae</taxon>
        <taxon>Pleosporales</taxon>
        <taxon>Pleosporineae</taxon>
        <taxon>Pleosporaceae</taxon>
        <taxon>Decorospora</taxon>
    </lineage>
</organism>
<dbReference type="Proteomes" id="UP000800040">
    <property type="component" value="Unassembled WGS sequence"/>
</dbReference>
<dbReference type="PANTHER" id="PTHR42678">
    <property type="entry name" value="AMIDASE"/>
    <property type="match status" value="1"/>
</dbReference>
<sequence>MSPRQHTTSPNIFFENTKMTSTCPNNRLTLSSTPSMTDQYSAPPTGHQTFLPYYPILTSACLTATYLSLILTLNITLHAVTQTNPDALAIAHALDEENAAGICRGLLHGVPLLLKDNIVTLDGMDTTCGSLALVGARPEKEANVIGVLRRAGAVILGKGNMAEWAGFRSTSGDSGWSATGGQSTGIYYPGMKASGSSGGCGVAVGAGMAFAALGTETCYSITSSAEKSGIIGFKPTRDLISSQGIIHASKRLDTVGILARTLPDIIRVLLGLIPESTHIPSPMRQKLVHDLSPTCSSMRLDGMRLGIPAFLPPLSACKTQAFTKVLRVLQSAGATIIYNISMPGVQACESLPQAAKNSMLYTEMKSAINTYLSFLVINPQNIHTLSDLIAFTTTHPDEAYPQRNVAGLEAALATDPEDALYKTMLAKEEYWIGEGGITVTLNRHQCDVLILPNLNVTLQTFAAKAGSQVCRVPMGVFPVGTNVEVEKGNGLVGQAPGIPVSAYIFGRATKDEDVLKVGYVVERGLRVREVLVPFFETSTGVELFSGM</sequence>
<feature type="compositionally biased region" description="Polar residues" evidence="1">
    <location>
        <begin position="17"/>
        <end position="42"/>
    </location>
</feature>
<reference evidence="3" key="1">
    <citation type="submission" date="2020-01" db="EMBL/GenBank/DDBJ databases">
        <authorList>
            <consortium name="DOE Joint Genome Institute"/>
            <person name="Haridas S."/>
            <person name="Albert R."/>
            <person name="Binder M."/>
            <person name="Bloem J."/>
            <person name="Labutti K."/>
            <person name="Salamov A."/>
            <person name="Andreopoulos B."/>
            <person name="Baker S.E."/>
            <person name="Barry K."/>
            <person name="Bills G."/>
            <person name="Bluhm B.H."/>
            <person name="Cannon C."/>
            <person name="Castanera R."/>
            <person name="Culley D.E."/>
            <person name="Daum C."/>
            <person name="Ezra D."/>
            <person name="Gonzalez J.B."/>
            <person name="Henrissat B."/>
            <person name="Kuo A."/>
            <person name="Liang C."/>
            <person name="Lipzen A."/>
            <person name="Lutzoni F."/>
            <person name="Magnuson J."/>
            <person name="Mondo S."/>
            <person name="Nolan M."/>
            <person name="Ohm R."/>
            <person name="Pangilinan J."/>
            <person name="Park H.-J."/>
            <person name="Ramirez L."/>
            <person name="Alfaro M."/>
            <person name="Sun H."/>
            <person name="Tritt A."/>
            <person name="Yoshinaga Y."/>
            <person name="Zwiers L.-H."/>
            <person name="Turgeon B.G."/>
            <person name="Goodwin S.B."/>
            <person name="Spatafora J.W."/>
            <person name="Crous P.W."/>
            <person name="Grigoriev I.V."/>
        </authorList>
    </citation>
    <scope>NUCLEOTIDE SEQUENCE</scope>
    <source>
        <strain evidence="3">P77</strain>
    </source>
</reference>
<dbReference type="InterPro" id="IPR023631">
    <property type="entry name" value="Amidase_dom"/>
</dbReference>